<organism evidence="1 2">
    <name type="scientific">Bordetella ansorpii</name>
    <dbReference type="NCBI Taxonomy" id="288768"/>
    <lineage>
        <taxon>Bacteria</taxon>
        <taxon>Pseudomonadati</taxon>
        <taxon>Pseudomonadota</taxon>
        <taxon>Betaproteobacteria</taxon>
        <taxon>Burkholderiales</taxon>
        <taxon>Alcaligenaceae</taxon>
        <taxon>Bordetella</taxon>
    </lineage>
</organism>
<gene>
    <name evidence="1" type="ORF">SAMEA1982600_04475</name>
</gene>
<dbReference type="AlphaFoldDB" id="A0A157R8M3"/>
<accession>A0A157R8M3</accession>
<evidence type="ECO:0000313" key="2">
    <source>
        <dbReference type="Proteomes" id="UP000077037"/>
    </source>
</evidence>
<name>A0A157R8M3_9BORD</name>
<protein>
    <submittedName>
        <fullName evidence="1">Uncharacterized protein</fullName>
    </submittedName>
</protein>
<dbReference type="EMBL" id="FKBS01000029">
    <property type="protein sequence ID" value="SAI54393.1"/>
    <property type="molecule type" value="Genomic_DNA"/>
</dbReference>
<evidence type="ECO:0000313" key="1">
    <source>
        <dbReference type="EMBL" id="SAI54393.1"/>
    </source>
</evidence>
<dbReference type="Proteomes" id="UP000077037">
    <property type="component" value="Unassembled WGS sequence"/>
</dbReference>
<dbReference type="OrthoDB" id="8780677at2"/>
<proteinExistence type="predicted"/>
<dbReference type="RefSeq" id="WP_066419519.1">
    <property type="nucleotide sequence ID" value="NZ_FKBS01000029.1"/>
</dbReference>
<sequence>MKLTSAFDVEMNGIVLLDREVLHAVLGWTPAAGETRDLMHEFFNSDLGDEVVTAGAVVPLLSIDDGAYELFCRPAARHSRIEEAWIVARNGQFPLEVTRHAAFHDLAALTEWPWSESGLDAGIPPGCYSVSINGFRVMESGVITRAGYEFVYAPVPERIVSTGRIDAAMRVFF</sequence>
<reference evidence="1 2" key="1">
    <citation type="submission" date="2016-03" db="EMBL/GenBank/DDBJ databases">
        <authorList>
            <consortium name="Pathogen Informatics"/>
        </authorList>
    </citation>
    <scope>NUCLEOTIDE SEQUENCE [LARGE SCALE GENOMIC DNA]</scope>
    <source>
        <strain evidence="1 2">NCTC13364</strain>
    </source>
</reference>